<accession>A0A0E9QUT8</accession>
<evidence type="ECO:0000313" key="1">
    <source>
        <dbReference type="EMBL" id="JAH20025.1"/>
    </source>
</evidence>
<protein>
    <submittedName>
        <fullName evidence="1">Uncharacterized protein</fullName>
    </submittedName>
</protein>
<name>A0A0E9QUT8_ANGAN</name>
<organism evidence="1">
    <name type="scientific">Anguilla anguilla</name>
    <name type="common">European freshwater eel</name>
    <name type="synonym">Muraena anguilla</name>
    <dbReference type="NCBI Taxonomy" id="7936"/>
    <lineage>
        <taxon>Eukaryota</taxon>
        <taxon>Metazoa</taxon>
        <taxon>Chordata</taxon>
        <taxon>Craniata</taxon>
        <taxon>Vertebrata</taxon>
        <taxon>Euteleostomi</taxon>
        <taxon>Actinopterygii</taxon>
        <taxon>Neopterygii</taxon>
        <taxon>Teleostei</taxon>
        <taxon>Anguilliformes</taxon>
        <taxon>Anguillidae</taxon>
        <taxon>Anguilla</taxon>
    </lineage>
</organism>
<reference evidence="1" key="1">
    <citation type="submission" date="2014-11" db="EMBL/GenBank/DDBJ databases">
        <authorList>
            <person name="Amaro Gonzalez C."/>
        </authorList>
    </citation>
    <scope>NUCLEOTIDE SEQUENCE</scope>
</reference>
<sequence length="28" mass="3203">MLSSGECVWFHIHIFSCKHVLNDISQGN</sequence>
<reference evidence="1" key="2">
    <citation type="journal article" date="2015" name="Fish Shellfish Immunol.">
        <title>Early steps in the European eel (Anguilla anguilla)-Vibrio vulnificus interaction in the gills: Role of the RtxA13 toxin.</title>
        <authorList>
            <person name="Callol A."/>
            <person name="Pajuelo D."/>
            <person name="Ebbesson L."/>
            <person name="Teles M."/>
            <person name="MacKenzie S."/>
            <person name="Amaro C."/>
        </authorList>
    </citation>
    <scope>NUCLEOTIDE SEQUENCE</scope>
</reference>
<dbReference type="AlphaFoldDB" id="A0A0E9QUT8"/>
<proteinExistence type="predicted"/>
<dbReference type="EMBL" id="GBXM01088552">
    <property type="protein sequence ID" value="JAH20025.1"/>
    <property type="molecule type" value="Transcribed_RNA"/>
</dbReference>